<name>A0A499UZ68_9ACTN</name>
<sequence>MEHVETSNGTPDPDCSIGRVEQVVLADQVEGGLVRVVEALAPDLAVQLGDLLHGTLVVGRPIVGLAARVA</sequence>
<protein>
    <submittedName>
        <fullName evidence="1">Uncharacterized protein</fullName>
    </submittedName>
</protein>
<dbReference type="AlphaFoldDB" id="A0A499UZ68"/>
<evidence type="ECO:0000313" key="2">
    <source>
        <dbReference type="Proteomes" id="UP000463951"/>
    </source>
</evidence>
<gene>
    <name evidence="1" type="ORF">SSPO_099920</name>
</gene>
<organism evidence="1 2">
    <name type="scientific">Streptomyces antimycoticus</name>
    <dbReference type="NCBI Taxonomy" id="68175"/>
    <lineage>
        <taxon>Bacteria</taxon>
        <taxon>Bacillati</taxon>
        <taxon>Actinomycetota</taxon>
        <taxon>Actinomycetes</taxon>
        <taxon>Kitasatosporales</taxon>
        <taxon>Streptomycetaceae</taxon>
        <taxon>Streptomyces</taxon>
        <taxon>Streptomyces violaceusniger group</taxon>
    </lineage>
</organism>
<dbReference type="Proteomes" id="UP000463951">
    <property type="component" value="Chromosome"/>
</dbReference>
<proteinExistence type="predicted"/>
<reference evidence="1 2" key="1">
    <citation type="journal article" date="2020" name="Int. J. Syst. Evol. Microbiol.">
        <title>Reclassification of Streptomyces castelarensis and Streptomyces sporoclivatus as later heterotypic synonyms of Streptomyces antimycoticus.</title>
        <authorList>
            <person name="Komaki H."/>
            <person name="Tamura T."/>
        </authorList>
    </citation>
    <scope>NUCLEOTIDE SEQUENCE [LARGE SCALE GENOMIC DNA]</scope>
    <source>
        <strain evidence="1 2">NBRC 100767</strain>
    </source>
</reference>
<accession>A0A499UZ68</accession>
<evidence type="ECO:0000313" key="1">
    <source>
        <dbReference type="EMBL" id="BBJ47274.1"/>
    </source>
</evidence>
<dbReference type="EMBL" id="AP019620">
    <property type="protein sequence ID" value="BBJ47274.1"/>
    <property type="molecule type" value="Genomic_DNA"/>
</dbReference>